<keyword evidence="3 5" id="KW-1133">Transmembrane helix</keyword>
<keyword evidence="8" id="KW-1185">Reference proteome</keyword>
<evidence type="ECO:0000256" key="1">
    <source>
        <dbReference type="ARBA" id="ARBA00004141"/>
    </source>
</evidence>
<evidence type="ECO:0000259" key="6">
    <source>
        <dbReference type="Pfam" id="PF00520"/>
    </source>
</evidence>
<dbReference type="Gene3D" id="1.10.287.70">
    <property type="match status" value="1"/>
</dbReference>
<dbReference type="AlphaFoldDB" id="A0A812SDD8"/>
<feature type="transmembrane region" description="Helical" evidence="5">
    <location>
        <begin position="174"/>
        <end position="194"/>
    </location>
</feature>
<dbReference type="SUPFAM" id="SSF81324">
    <property type="entry name" value="Voltage-gated potassium channels"/>
    <property type="match status" value="1"/>
</dbReference>
<name>A0A812SDD8_9DINO</name>
<reference evidence="7" key="1">
    <citation type="submission" date="2021-02" db="EMBL/GenBank/DDBJ databases">
        <authorList>
            <person name="Dougan E. K."/>
            <person name="Rhodes N."/>
            <person name="Thang M."/>
            <person name="Chan C."/>
        </authorList>
    </citation>
    <scope>NUCLEOTIDE SEQUENCE</scope>
</reference>
<feature type="transmembrane region" description="Helical" evidence="5">
    <location>
        <begin position="79"/>
        <end position="110"/>
    </location>
</feature>
<feature type="transmembrane region" description="Helical" evidence="5">
    <location>
        <begin position="20"/>
        <end position="39"/>
    </location>
</feature>
<gene>
    <name evidence="7" type="primary">SCN11A</name>
    <name evidence="7" type="ORF">SNAT2548_LOCUS26568</name>
</gene>
<keyword evidence="4 5" id="KW-0472">Membrane</keyword>
<evidence type="ECO:0000256" key="2">
    <source>
        <dbReference type="ARBA" id="ARBA00022692"/>
    </source>
</evidence>
<evidence type="ECO:0000256" key="4">
    <source>
        <dbReference type="ARBA" id="ARBA00023136"/>
    </source>
</evidence>
<evidence type="ECO:0000256" key="5">
    <source>
        <dbReference type="SAM" id="Phobius"/>
    </source>
</evidence>
<protein>
    <submittedName>
        <fullName evidence="7">SCN11A protein</fullName>
    </submittedName>
</protein>
<evidence type="ECO:0000313" key="7">
    <source>
        <dbReference type="EMBL" id="CAE7472954.1"/>
    </source>
</evidence>
<proteinExistence type="predicted"/>
<dbReference type="InterPro" id="IPR005821">
    <property type="entry name" value="Ion_trans_dom"/>
</dbReference>
<accession>A0A812SDD8</accession>
<dbReference type="GO" id="GO:0016020">
    <property type="term" value="C:membrane"/>
    <property type="evidence" value="ECO:0007669"/>
    <property type="project" value="UniProtKB-SubCell"/>
</dbReference>
<dbReference type="GO" id="GO:0005216">
    <property type="term" value="F:monoatomic ion channel activity"/>
    <property type="evidence" value="ECO:0007669"/>
    <property type="project" value="InterPro"/>
</dbReference>
<dbReference type="EMBL" id="CAJNDS010002435">
    <property type="protein sequence ID" value="CAE7472954.1"/>
    <property type="molecule type" value="Genomic_DNA"/>
</dbReference>
<organism evidence="7 8">
    <name type="scientific">Symbiodinium natans</name>
    <dbReference type="NCBI Taxonomy" id="878477"/>
    <lineage>
        <taxon>Eukaryota</taxon>
        <taxon>Sar</taxon>
        <taxon>Alveolata</taxon>
        <taxon>Dinophyceae</taxon>
        <taxon>Suessiales</taxon>
        <taxon>Symbiodiniaceae</taxon>
        <taxon>Symbiodinium</taxon>
    </lineage>
</organism>
<sequence>MKLVPCLYFFINDDMRWNLFDLSLVCLSLVEVTSSFILLSKGASREGMNLTFLRLLRLCKIAKVLRVLRTLRFFRELRLMLDCVLGSVINAIWCVAMLFFVIFIFALLMVQGLADYLGQYSREFGPESLNEDFVGDIMLWYGSVSRTILTLFQSTTSGIDWRDCYLPLEQSSELVAGMFLVFVGLFTISVWNIVTSTFVEKALKLAQPDLESLVMEHHLKDVQDAQALIDLFCSRGWGFCAEADWAVLKRLALDVLKLGATRAESLREHVLAQPDTCY</sequence>
<feature type="domain" description="Ion transport" evidence="6">
    <location>
        <begin position="16"/>
        <end position="189"/>
    </location>
</feature>
<evidence type="ECO:0000256" key="3">
    <source>
        <dbReference type="ARBA" id="ARBA00022989"/>
    </source>
</evidence>
<comment type="caution">
    <text evidence="7">The sequence shown here is derived from an EMBL/GenBank/DDBJ whole genome shotgun (WGS) entry which is preliminary data.</text>
</comment>
<comment type="subcellular location">
    <subcellularLocation>
        <location evidence="1">Membrane</location>
        <topology evidence="1">Multi-pass membrane protein</topology>
    </subcellularLocation>
</comment>
<keyword evidence="2 5" id="KW-0812">Transmembrane</keyword>
<evidence type="ECO:0000313" key="8">
    <source>
        <dbReference type="Proteomes" id="UP000604046"/>
    </source>
</evidence>
<dbReference type="Proteomes" id="UP000604046">
    <property type="component" value="Unassembled WGS sequence"/>
</dbReference>
<dbReference type="Pfam" id="PF00520">
    <property type="entry name" value="Ion_trans"/>
    <property type="match status" value="1"/>
</dbReference>
<dbReference type="OrthoDB" id="411469at2759"/>